<gene>
    <name evidence="8" type="primary">P4H4</name>
    <name evidence="8" type="ORF">SNAT2548_LOCUS32819</name>
</gene>
<keyword evidence="9" id="KW-1185">Reference proteome</keyword>
<feature type="chain" id="PRO_5032464308" evidence="6">
    <location>
        <begin position="23"/>
        <end position="518"/>
    </location>
</feature>
<keyword evidence="4" id="KW-0560">Oxidoreductase</keyword>
<dbReference type="GO" id="GO:0005783">
    <property type="term" value="C:endoplasmic reticulum"/>
    <property type="evidence" value="ECO:0007669"/>
    <property type="project" value="TreeGrafter"/>
</dbReference>
<feature type="domain" description="Fe2OG dioxygenase" evidence="7">
    <location>
        <begin position="376"/>
        <end position="504"/>
    </location>
</feature>
<dbReference type="PANTHER" id="PTHR10869">
    <property type="entry name" value="PROLYL 4-HYDROXYLASE ALPHA SUBUNIT"/>
    <property type="match status" value="1"/>
</dbReference>
<dbReference type="GO" id="GO:0004656">
    <property type="term" value="F:procollagen-proline 4-dioxygenase activity"/>
    <property type="evidence" value="ECO:0007669"/>
    <property type="project" value="TreeGrafter"/>
</dbReference>
<dbReference type="Gene3D" id="2.60.120.620">
    <property type="entry name" value="q2cbj1_9rhob like domain"/>
    <property type="match status" value="1"/>
</dbReference>
<dbReference type="InterPro" id="IPR006620">
    <property type="entry name" value="Pro_4_hyd_alph"/>
</dbReference>
<dbReference type="InterPro" id="IPR045054">
    <property type="entry name" value="P4HA-like"/>
</dbReference>
<dbReference type="SMART" id="SM00702">
    <property type="entry name" value="P4Hc"/>
    <property type="match status" value="1"/>
</dbReference>
<dbReference type="OrthoDB" id="407973at2759"/>
<reference evidence="8" key="1">
    <citation type="submission" date="2021-02" db="EMBL/GenBank/DDBJ databases">
        <authorList>
            <person name="Dougan E. K."/>
            <person name="Rhodes N."/>
            <person name="Thang M."/>
            <person name="Chan C."/>
        </authorList>
    </citation>
    <scope>NUCLEOTIDE SEQUENCE</scope>
</reference>
<dbReference type="AlphaFoldDB" id="A0A812UFX1"/>
<evidence type="ECO:0000256" key="4">
    <source>
        <dbReference type="ARBA" id="ARBA00023002"/>
    </source>
</evidence>
<dbReference type="PANTHER" id="PTHR10869:SF246">
    <property type="entry name" value="TRANSMEMBRANE PROLYL 4-HYDROXYLASE"/>
    <property type="match status" value="1"/>
</dbReference>
<keyword evidence="5" id="KW-0408">Iron</keyword>
<dbReference type="InterPro" id="IPR005123">
    <property type="entry name" value="Oxoglu/Fe-dep_dioxygenase_dom"/>
</dbReference>
<accession>A0A812UFX1</accession>
<dbReference type="EMBL" id="CAJNDS010002728">
    <property type="protein sequence ID" value="CAE7575361.1"/>
    <property type="molecule type" value="Genomic_DNA"/>
</dbReference>
<dbReference type="GO" id="GO:0005506">
    <property type="term" value="F:iron ion binding"/>
    <property type="evidence" value="ECO:0007669"/>
    <property type="project" value="InterPro"/>
</dbReference>
<evidence type="ECO:0000313" key="8">
    <source>
        <dbReference type="EMBL" id="CAE7575361.1"/>
    </source>
</evidence>
<evidence type="ECO:0000259" key="7">
    <source>
        <dbReference type="PROSITE" id="PS51471"/>
    </source>
</evidence>
<dbReference type="Pfam" id="PF13640">
    <property type="entry name" value="2OG-FeII_Oxy_3"/>
    <property type="match status" value="1"/>
</dbReference>
<protein>
    <submittedName>
        <fullName evidence="8">P4H4 protein</fullName>
    </submittedName>
</protein>
<keyword evidence="6" id="KW-0732">Signal</keyword>
<comment type="cofactor">
    <cofactor evidence="1">
        <name>L-ascorbate</name>
        <dbReference type="ChEBI" id="CHEBI:38290"/>
    </cofactor>
</comment>
<evidence type="ECO:0000256" key="1">
    <source>
        <dbReference type="ARBA" id="ARBA00001961"/>
    </source>
</evidence>
<feature type="signal peptide" evidence="6">
    <location>
        <begin position="1"/>
        <end position="22"/>
    </location>
</feature>
<dbReference type="InterPro" id="IPR044862">
    <property type="entry name" value="Pro_4_hyd_alph_FE2OG_OXY"/>
</dbReference>
<evidence type="ECO:0000256" key="5">
    <source>
        <dbReference type="ARBA" id="ARBA00023004"/>
    </source>
</evidence>
<organism evidence="8 9">
    <name type="scientific">Symbiodinium natans</name>
    <dbReference type="NCBI Taxonomy" id="878477"/>
    <lineage>
        <taxon>Eukaryota</taxon>
        <taxon>Sar</taxon>
        <taxon>Alveolata</taxon>
        <taxon>Dinophyceae</taxon>
        <taxon>Suessiales</taxon>
        <taxon>Symbiodiniaceae</taxon>
        <taxon>Symbiodinium</taxon>
    </lineage>
</organism>
<evidence type="ECO:0000256" key="6">
    <source>
        <dbReference type="SAM" id="SignalP"/>
    </source>
</evidence>
<dbReference type="Proteomes" id="UP000604046">
    <property type="component" value="Unassembled WGS sequence"/>
</dbReference>
<keyword evidence="2" id="KW-0479">Metal-binding</keyword>
<proteinExistence type="predicted"/>
<comment type="caution">
    <text evidence="8">The sequence shown here is derived from an EMBL/GenBank/DDBJ whole genome shotgun (WGS) entry which is preliminary data.</text>
</comment>
<dbReference type="PROSITE" id="PS51471">
    <property type="entry name" value="FE2OG_OXY"/>
    <property type="match status" value="1"/>
</dbReference>
<dbReference type="GO" id="GO:0031418">
    <property type="term" value="F:L-ascorbic acid binding"/>
    <property type="evidence" value="ECO:0007669"/>
    <property type="project" value="InterPro"/>
</dbReference>
<sequence>MAMALWHFFGTLSLMVSAAVQASDVSKGSKGAALGCLAEIYPKEAWPQLHTYADAAALLEKSCRNLGHVGETCADVAGAVFARFGTRMSSPIAADEELCSAVLAAFTSIISTATTLPQEVVEKLQQAEDPGVQSFLDRSKRCSLGACDFGPEDESVPPPKETLRWCPEILEWLHREKRYGPEGYHVICLDDSGEGLKRSGWFFANASAASARRISVPRPWAAFRSTFQRWLQPSSRWELHPWRLFDTAGRPVETVEAAGQASLLLLFEGGEFQYPAVHLGFQRRVALPGAVAKLRTLSLRPVVFSVEGFADAAERRALKKLAKPLLKKSEVRQFDNHEMESEQSFRSSWSAFLPTEDPLVSQIMNRSRELTKVAGRVENLQVMRYRHGQQYQAHWDFFDPQYFKKQPEVLGRLTHRRNRMLTMLFYLASSAGGGQTAFPMAYGAPRPMDPEDCSSWLQVPAKRGKAVLFYNLHADGRLDRSSNHAGCKVSSGEKWSANIWAWNSANQEILDPEYDDEL</sequence>
<evidence type="ECO:0000313" key="9">
    <source>
        <dbReference type="Proteomes" id="UP000604046"/>
    </source>
</evidence>
<keyword evidence="3" id="KW-0223">Dioxygenase</keyword>
<name>A0A812UFX1_9DINO</name>
<evidence type="ECO:0000256" key="2">
    <source>
        <dbReference type="ARBA" id="ARBA00022723"/>
    </source>
</evidence>
<evidence type="ECO:0000256" key="3">
    <source>
        <dbReference type="ARBA" id="ARBA00022964"/>
    </source>
</evidence>